<sequence>PSLVVAADLNGYNYNIADAVEYLKKIDENKYIPAKAIFTVHNSRSDFIRRSDLIMRNTNSPCALNRKK</sequence>
<feature type="non-terminal residue" evidence="1">
    <location>
        <position position="1"/>
    </location>
</feature>
<comment type="caution">
    <text evidence="1">The sequence shown here is derived from an EMBL/GenBank/DDBJ whole genome shotgun (WGS) entry which is preliminary data.</text>
</comment>
<gene>
    <name evidence="1" type="ORF">SCALOS_LOCUS8945</name>
</gene>
<keyword evidence="2" id="KW-1185">Reference proteome</keyword>
<dbReference type="Proteomes" id="UP000789860">
    <property type="component" value="Unassembled WGS sequence"/>
</dbReference>
<accession>A0ACA9NIY9</accession>
<feature type="non-terminal residue" evidence="1">
    <location>
        <position position="68"/>
    </location>
</feature>
<evidence type="ECO:0000313" key="1">
    <source>
        <dbReference type="EMBL" id="CAG8658592.1"/>
    </source>
</evidence>
<reference evidence="1" key="1">
    <citation type="submission" date="2021-06" db="EMBL/GenBank/DDBJ databases">
        <authorList>
            <person name="Kallberg Y."/>
            <person name="Tangrot J."/>
            <person name="Rosling A."/>
        </authorList>
    </citation>
    <scope>NUCLEOTIDE SEQUENCE</scope>
    <source>
        <strain evidence="1">AU212A</strain>
    </source>
</reference>
<organism evidence="1 2">
    <name type="scientific">Scutellospora calospora</name>
    <dbReference type="NCBI Taxonomy" id="85575"/>
    <lineage>
        <taxon>Eukaryota</taxon>
        <taxon>Fungi</taxon>
        <taxon>Fungi incertae sedis</taxon>
        <taxon>Mucoromycota</taxon>
        <taxon>Glomeromycotina</taxon>
        <taxon>Glomeromycetes</taxon>
        <taxon>Diversisporales</taxon>
        <taxon>Gigasporaceae</taxon>
        <taxon>Scutellospora</taxon>
    </lineage>
</organism>
<evidence type="ECO:0000313" key="2">
    <source>
        <dbReference type="Proteomes" id="UP000789860"/>
    </source>
</evidence>
<proteinExistence type="predicted"/>
<protein>
    <submittedName>
        <fullName evidence="1">9897_t:CDS:1</fullName>
    </submittedName>
</protein>
<dbReference type="EMBL" id="CAJVPM010025603">
    <property type="protein sequence ID" value="CAG8658592.1"/>
    <property type="molecule type" value="Genomic_DNA"/>
</dbReference>
<name>A0ACA9NIY9_9GLOM</name>